<feature type="transmembrane region" description="Helical" evidence="12">
    <location>
        <begin position="216"/>
        <end position="236"/>
    </location>
</feature>
<organism evidence="13">
    <name type="scientific">Phaffia rhodozyma</name>
    <name type="common">Yeast</name>
    <name type="synonym">Xanthophyllomyces dendrorhous</name>
    <dbReference type="NCBI Taxonomy" id="264483"/>
    <lineage>
        <taxon>Eukaryota</taxon>
        <taxon>Fungi</taxon>
        <taxon>Dikarya</taxon>
        <taxon>Basidiomycota</taxon>
        <taxon>Agaricomycotina</taxon>
        <taxon>Tremellomycetes</taxon>
        <taxon>Cystofilobasidiales</taxon>
        <taxon>Mrakiaceae</taxon>
        <taxon>Phaffia</taxon>
    </lineage>
</organism>
<keyword evidence="5 13" id="KW-0808">Transferase</keyword>
<comment type="similarity">
    <text evidence="3 12">Belongs to the glycosyltransferase 22 family.</text>
</comment>
<evidence type="ECO:0000256" key="3">
    <source>
        <dbReference type="ARBA" id="ARBA00007063"/>
    </source>
</evidence>
<evidence type="ECO:0000313" key="13">
    <source>
        <dbReference type="EMBL" id="CDZ96978.1"/>
    </source>
</evidence>
<evidence type="ECO:0000256" key="7">
    <source>
        <dbReference type="ARBA" id="ARBA00022824"/>
    </source>
</evidence>
<evidence type="ECO:0000256" key="4">
    <source>
        <dbReference type="ARBA" id="ARBA00022676"/>
    </source>
</evidence>
<keyword evidence="6 12" id="KW-0812">Transmembrane</keyword>
<dbReference type="GO" id="GO:0005789">
    <property type="term" value="C:endoplasmic reticulum membrane"/>
    <property type="evidence" value="ECO:0007669"/>
    <property type="project" value="UniProtKB-SubCell"/>
</dbReference>
<dbReference type="PANTHER" id="PTHR22760">
    <property type="entry name" value="GLYCOSYLTRANSFERASE"/>
    <property type="match status" value="1"/>
</dbReference>
<protein>
    <recommendedName>
        <fullName evidence="12">Mannosyltransferase</fullName>
        <ecNumber evidence="12">2.4.1.-</ecNumber>
    </recommendedName>
</protein>
<feature type="transmembrane region" description="Helical" evidence="12">
    <location>
        <begin position="151"/>
        <end position="170"/>
    </location>
</feature>
<feature type="transmembrane region" description="Helical" evidence="12">
    <location>
        <begin position="272"/>
        <end position="292"/>
    </location>
</feature>
<dbReference type="UniPathway" id="UPA00378"/>
<name>A0A0F7SGV8_PHARH</name>
<comment type="pathway">
    <text evidence="2">Protein modification; protein glycosylation.</text>
</comment>
<dbReference type="EC" id="2.4.1.-" evidence="12"/>
<evidence type="ECO:0000256" key="9">
    <source>
        <dbReference type="ARBA" id="ARBA00023136"/>
    </source>
</evidence>
<feature type="transmembrane region" description="Helical" evidence="12">
    <location>
        <begin position="322"/>
        <end position="342"/>
    </location>
</feature>
<sequence>MAWSRRLADVAFETVPIVVSFAHVFLAPHTKVEESFSLHAIHDLLFYGPSLDNLNLFDHVSFPGPLPRSFIPSLLIAGVARPVAQILSVLGLISTKFDLQILVRLVMAAISSLSLIYLSRSISIRYGSISGRFFLLLCSTQFHLPFYMGRSLPNFLALPFVNVTLAWLISNRPGPALALLTATASIVRAELVLLLAPLTIILIFTRRISIGGALGWGAIGGFGGTGATLLFDSLYWRWHFLWPELYSIYYNVVLGKSADWGVSPRLYYLKHLPLLLLLSLPLLVITCAHPVLRSKARLELTLLPPVGMVIGMSCLGHKEWRFVAYVVVWANMLASVSAAYLWNCRKKSWLASTLALGLIGGILANVMVTAGLTVISIGNYPGGDIMRTLHQIEVGIDRPVHLYSPSLPLQTGSTLFHALRSPPYLSLTSTPSGPSWIYEKTEFEPPFVLTPQSAFKNWTHVVLPDGRVDQVDSWVKAGWEVVSTKSGFGGVRLQRDESRFSGSVMDDGNSLGAEEDDKWTIRLWGGRKIVFKQSQERVVLVRRIGFGSDHAR</sequence>
<dbReference type="InterPro" id="IPR005599">
    <property type="entry name" value="GPI_mannosylTrfase"/>
</dbReference>
<evidence type="ECO:0000256" key="11">
    <source>
        <dbReference type="ARBA" id="ARBA00048899"/>
    </source>
</evidence>
<evidence type="ECO:0000256" key="1">
    <source>
        <dbReference type="ARBA" id="ARBA00004477"/>
    </source>
</evidence>
<evidence type="ECO:0000256" key="5">
    <source>
        <dbReference type="ARBA" id="ARBA00022679"/>
    </source>
</evidence>
<evidence type="ECO:0000256" key="8">
    <source>
        <dbReference type="ARBA" id="ARBA00022989"/>
    </source>
</evidence>
<comment type="catalytic activity">
    <reaction evidence="11">
        <text>an alpha-D-Man-(1-&gt;2)-alpha-D-Man-(1-&gt;2)-alpha-D-Man-(1-&gt;3)-[alpha-D-Man-(1-&gt;2)-alpha-D-Man-(1-&gt;3)-alpha-D-Man-(1-&gt;6)]-beta-D-Man-(1-&gt;4)-beta-D-GlcNAc-(1-&gt;4)-alpha-D-GlcNAc-diphospho-di-trans,poly-cis-dolichol + a di-trans,poly-cis-dolichyl beta-D-mannosyl phosphate = an alpha-D-Man-(1-&gt;2)-alpha-D-Man-(1-&gt;2)-alpha-D-Man-(1-&gt;3)-[alpha-D-Man-(1-&gt;2)-alpha-D-Man-(1-&gt;3)-[alpha-D-Man-(1-&gt;6)]-alpha-D-Man-(1-&gt;6)]-beta-D-Man-(1-&gt;4)-beta-D-GlcNAc-(1-&gt;4)-alpha-D-GlcNAc-diphospho-di-trans,poly-cis-dolichol + a di-trans,poly-cis-dolichyl phosphate + H(+)</text>
        <dbReference type="Rhea" id="RHEA:29535"/>
        <dbReference type="Rhea" id="RHEA-COMP:19498"/>
        <dbReference type="Rhea" id="RHEA-COMP:19501"/>
        <dbReference type="Rhea" id="RHEA-COMP:19518"/>
        <dbReference type="Rhea" id="RHEA-COMP:19519"/>
        <dbReference type="ChEBI" id="CHEBI:15378"/>
        <dbReference type="ChEBI" id="CHEBI:57683"/>
        <dbReference type="ChEBI" id="CHEBI:58211"/>
        <dbReference type="ChEBI" id="CHEBI:132517"/>
        <dbReference type="ChEBI" id="CHEBI:132519"/>
        <dbReference type="EC" id="2.4.1.260"/>
    </reaction>
    <physiologicalReaction direction="left-to-right" evidence="11">
        <dbReference type="Rhea" id="RHEA:29536"/>
    </physiologicalReaction>
</comment>
<reference evidence="13" key="1">
    <citation type="submission" date="2014-08" db="EMBL/GenBank/DDBJ databases">
        <authorList>
            <person name="Sharma Rahul"/>
            <person name="Thines Marco"/>
        </authorList>
    </citation>
    <scope>NUCLEOTIDE SEQUENCE</scope>
</reference>
<dbReference type="AlphaFoldDB" id="A0A0F7SGV8"/>
<feature type="transmembrane region" description="Helical" evidence="12">
    <location>
        <begin position="176"/>
        <end position="204"/>
    </location>
</feature>
<evidence type="ECO:0000256" key="10">
    <source>
        <dbReference type="ARBA" id="ARBA00044721"/>
    </source>
</evidence>
<evidence type="ECO:0000256" key="2">
    <source>
        <dbReference type="ARBA" id="ARBA00004922"/>
    </source>
</evidence>
<comment type="function">
    <text evidence="10">Mannosyltransferase that operates in the biosynthetic pathway of dolichol-linked oligosaccharides, the glycan precursors employed in protein asparagine (N)-glycosylation. The assembly of dolichol-linked oligosaccharides begins on the cytosolic side of the endoplasmic reticulum membrane and finishes in its lumen. The sequential addition of sugars to dolichol pyrophosphate produces dolichol-linked oligosaccharides containing fourteen sugars, including two GlcNAcs, nine mannoses and three glucoses. Once assembled, the oligosaccharide is transferred from the lipid to nascent proteins by oligosaccharyltransferases. In the lumen of the endoplasmic reticulum, adds the eighth mannose residue in an alpha-1,6 linkage onto Man(7)GlcNAc(2)-PP-dolichol to produce Man(8)GlcNAc(2)-PP-dolichol.</text>
</comment>
<evidence type="ECO:0000256" key="12">
    <source>
        <dbReference type="RuleBase" id="RU363075"/>
    </source>
</evidence>
<keyword evidence="8 12" id="KW-1133">Transmembrane helix</keyword>
<comment type="subcellular location">
    <subcellularLocation>
        <location evidence="1 12">Endoplasmic reticulum membrane</location>
        <topology evidence="1 12">Multi-pass membrane protein</topology>
    </subcellularLocation>
</comment>
<keyword evidence="9 12" id="KW-0472">Membrane</keyword>
<keyword evidence="4 12" id="KW-0328">Glycosyltransferase</keyword>
<proteinExistence type="inferred from homology"/>
<dbReference type="GO" id="GO:0006487">
    <property type="term" value="P:protein N-linked glycosylation"/>
    <property type="evidence" value="ECO:0007669"/>
    <property type="project" value="TreeGrafter"/>
</dbReference>
<dbReference type="Pfam" id="PF03901">
    <property type="entry name" value="Glyco_transf_22"/>
    <property type="match status" value="1"/>
</dbReference>
<accession>A0A0F7SGV8</accession>
<evidence type="ECO:0000256" key="6">
    <source>
        <dbReference type="ARBA" id="ARBA00022692"/>
    </source>
</evidence>
<feature type="transmembrane region" description="Helical" evidence="12">
    <location>
        <begin position="354"/>
        <end position="377"/>
    </location>
</feature>
<keyword evidence="7 12" id="KW-0256">Endoplasmic reticulum</keyword>
<dbReference type="GO" id="GO:0052917">
    <property type="term" value="F:dol-P-Man:Man(7)GlcNAc(2)-PP-Dol alpha-1,6-mannosyltransferase activity"/>
    <property type="evidence" value="ECO:0007669"/>
    <property type="project" value="UniProtKB-EC"/>
</dbReference>
<dbReference type="EMBL" id="LN483167">
    <property type="protein sequence ID" value="CDZ96978.1"/>
    <property type="molecule type" value="Genomic_DNA"/>
</dbReference>
<dbReference type="PANTHER" id="PTHR22760:SF1">
    <property type="entry name" value="DOL-P-MAN:MAN(7)GLCNAC(2)-PP-DOL ALPHA-1,6-MANNOSYLTRANSFERASE"/>
    <property type="match status" value="1"/>
</dbReference>